<accession>A0A0T9QL02</accession>
<reference evidence="1 2" key="1">
    <citation type="submission" date="2015-03" db="EMBL/GenBank/DDBJ databases">
        <authorList>
            <person name="Murphy D."/>
        </authorList>
    </citation>
    <scope>NUCLEOTIDE SEQUENCE [LARGE SCALE GENOMIC DNA]</scope>
    <source>
        <strain evidence="1 2">Y233</strain>
    </source>
</reference>
<protein>
    <submittedName>
        <fullName evidence="1">Uncharacterized protein</fullName>
    </submittedName>
</protein>
<evidence type="ECO:0000313" key="2">
    <source>
        <dbReference type="Proteomes" id="UP000038204"/>
    </source>
</evidence>
<dbReference type="Proteomes" id="UP000038204">
    <property type="component" value="Unassembled WGS sequence"/>
</dbReference>
<organism evidence="1 2">
    <name type="scientific">Yersinia similis</name>
    <dbReference type="NCBI Taxonomy" id="367190"/>
    <lineage>
        <taxon>Bacteria</taxon>
        <taxon>Pseudomonadati</taxon>
        <taxon>Pseudomonadota</taxon>
        <taxon>Gammaproteobacteria</taxon>
        <taxon>Enterobacterales</taxon>
        <taxon>Yersiniaceae</taxon>
        <taxon>Yersinia</taxon>
    </lineage>
</organism>
<name>A0A0T9QL02_9GAMM</name>
<dbReference type="AlphaFoldDB" id="A0A0T9QL02"/>
<dbReference type="EMBL" id="CQBK01000018">
    <property type="protein sequence ID" value="CNI16599.1"/>
    <property type="molecule type" value="Genomic_DNA"/>
</dbReference>
<dbReference type="RefSeq" id="WP_049599855.1">
    <property type="nucleotide sequence ID" value="NZ_CQBK01000018.1"/>
</dbReference>
<sequence>MSKQENKNLMGILLNAQKTSALIRALNYSWTELSRCEVELLLDMSSEYADSVTEYLINRSGESIERSPAIGDRYTKNDCGMTAIVKGLTGNRIAFSYEQYHGTTHNYPLSSFIHEFTLLELSYGA</sequence>
<gene>
    <name evidence="1" type="ORF">ERS008667_02607</name>
</gene>
<proteinExistence type="predicted"/>
<evidence type="ECO:0000313" key="1">
    <source>
        <dbReference type="EMBL" id="CNI16599.1"/>
    </source>
</evidence>